<proteinExistence type="predicted"/>
<accession>A0AAV7NSH8</accession>
<feature type="region of interest" description="Disordered" evidence="1">
    <location>
        <begin position="51"/>
        <end position="81"/>
    </location>
</feature>
<feature type="region of interest" description="Disordered" evidence="1">
    <location>
        <begin position="1"/>
        <end position="28"/>
    </location>
</feature>
<evidence type="ECO:0000256" key="1">
    <source>
        <dbReference type="SAM" id="MobiDB-lite"/>
    </source>
</evidence>
<evidence type="ECO:0000313" key="3">
    <source>
        <dbReference type="Proteomes" id="UP001066276"/>
    </source>
</evidence>
<evidence type="ECO:0000313" key="2">
    <source>
        <dbReference type="EMBL" id="KAJ1117617.1"/>
    </source>
</evidence>
<sequence length="106" mass="11500">MQVSLLSPQAPARQGKTRGRNAVGDLPGKRSCSLRGMVKKCTAWPASRRIRWSGGTRPTQRGPERWAGAPRPRKGAQEISPSDQACTIWVGILAQKRTATVGPPRT</sequence>
<dbReference type="EMBL" id="JANPWB010000012">
    <property type="protein sequence ID" value="KAJ1117617.1"/>
    <property type="molecule type" value="Genomic_DNA"/>
</dbReference>
<gene>
    <name evidence="2" type="ORF">NDU88_005814</name>
</gene>
<name>A0AAV7NSH8_PLEWA</name>
<keyword evidence="3" id="KW-1185">Reference proteome</keyword>
<dbReference type="AlphaFoldDB" id="A0AAV7NSH8"/>
<protein>
    <submittedName>
        <fullName evidence="2">Uncharacterized protein</fullName>
    </submittedName>
</protein>
<organism evidence="2 3">
    <name type="scientific">Pleurodeles waltl</name>
    <name type="common">Iberian ribbed newt</name>
    <dbReference type="NCBI Taxonomy" id="8319"/>
    <lineage>
        <taxon>Eukaryota</taxon>
        <taxon>Metazoa</taxon>
        <taxon>Chordata</taxon>
        <taxon>Craniata</taxon>
        <taxon>Vertebrata</taxon>
        <taxon>Euteleostomi</taxon>
        <taxon>Amphibia</taxon>
        <taxon>Batrachia</taxon>
        <taxon>Caudata</taxon>
        <taxon>Salamandroidea</taxon>
        <taxon>Salamandridae</taxon>
        <taxon>Pleurodelinae</taxon>
        <taxon>Pleurodeles</taxon>
    </lineage>
</organism>
<reference evidence="2" key="1">
    <citation type="journal article" date="2022" name="bioRxiv">
        <title>Sequencing and chromosome-scale assembly of the giantPleurodeles waltlgenome.</title>
        <authorList>
            <person name="Brown T."/>
            <person name="Elewa A."/>
            <person name="Iarovenko S."/>
            <person name="Subramanian E."/>
            <person name="Araus A.J."/>
            <person name="Petzold A."/>
            <person name="Susuki M."/>
            <person name="Suzuki K.-i.T."/>
            <person name="Hayashi T."/>
            <person name="Toyoda A."/>
            <person name="Oliveira C."/>
            <person name="Osipova E."/>
            <person name="Leigh N.D."/>
            <person name="Simon A."/>
            <person name="Yun M.H."/>
        </authorList>
    </citation>
    <scope>NUCLEOTIDE SEQUENCE</scope>
    <source>
        <strain evidence="2">20211129_DDA</strain>
        <tissue evidence="2">Liver</tissue>
    </source>
</reference>
<dbReference type="Proteomes" id="UP001066276">
    <property type="component" value="Chromosome 8"/>
</dbReference>
<comment type="caution">
    <text evidence="2">The sequence shown here is derived from an EMBL/GenBank/DDBJ whole genome shotgun (WGS) entry which is preliminary data.</text>
</comment>